<feature type="chain" id="PRO_5030782506" description="GPR180/TMEM145 transmembrane domain-containing protein" evidence="3">
    <location>
        <begin position="24"/>
        <end position="481"/>
    </location>
</feature>
<name>A0A7S3GG83_9EUKA</name>
<feature type="transmembrane region" description="Helical" evidence="2">
    <location>
        <begin position="277"/>
        <end position="294"/>
    </location>
</feature>
<dbReference type="EMBL" id="HBIB01042247">
    <property type="protein sequence ID" value="CAE0265374.1"/>
    <property type="molecule type" value="Transcribed_RNA"/>
</dbReference>
<keyword evidence="3" id="KW-0732">Signal</keyword>
<feature type="transmembrane region" description="Helical" evidence="2">
    <location>
        <begin position="314"/>
        <end position="334"/>
    </location>
</feature>
<evidence type="ECO:0000256" key="2">
    <source>
        <dbReference type="SAM" id="Phobius"/>
    </source>
</evidence>
<evidence type="ECO:0000256" key="3">
    <source>
        <dbReference type="SAM" id="SignalP"/>
    </source>
</evidence>
<reference evidence="5" key="1">
    <citation type="submission" date="2021-01" db="EMBL/GenBank/DDBJ databases">
        <authorList>
            <person name="Corre E."/>
            <person name="Pelletier E."/>
            <person name="Niang G."/>
            <person name="Scheremetjew M."/>
            <person name="Finn R."/>
            <person name="Kale V."/>
            <person name="Holt S."/>
            <person name="Cochrane G."/>
            <person name="Meng A."/>
            <person name="Brown T."/>
            <person name="Cohen L."/>
        </authorList>
    </citation>
    <scope>NUCLEOTIDE SEQUENCE</scope>
    <source>
        <strain evidence="5">NIES-2562</strain>
    </source>
</reference>
<dbReference type="InterPro" id="IPR047831">
    <property type="entry name" value="GPR180/TMEM145"/>
</dbReference>
<keyword evidence="2" id="KW-1133">Transmembrane helix</keyword>
<dbReference type="GO" id="GO:0007186">
    <property type="term" value="P:G protein-coupled receptor signaling pathway"/>
    <property type="evidence" value="ECO:0007669"/>
    <property type="project" value="InterPro"/>
</dbReference>
<gene>
    <name evidence="5" type="ORF">PBIL07802_LOCUS27710</name>
</gene>
<feature type="transmembrane region" description="Helical" evidence="2">
    <location>
        <begin position="173"/>
        <end position="194"/>
    </location>
</feature>
<dbReference type="InterPro" id="IPR019336">
    <property type="entry name" value="GPR180/TMEM145_TM"/>
</dbReference>
<evidence type="ECO:0000313" key="5">
    <source>
        <dbReference type="EMBL" id="CAE0265374.1"/>
    </source>
</evidence>
<feature type="transmembrane region" description="Helical" evidence="2">
    <location>
        <begin position="238"/>
        <end position="265"/>
    </location>
</feature>
<dbReference type="PANTHER" id="PTHR23252">
    <property type="entry name" value="INTIMAL THICKNESS RECEPTOR-RELATED"/>
    <property type="match status" value="1"/>
</dbReference>
<proteinExistence type="predicted"/>
<evidence type="ECO:0000256" key="1">
    <source>
        <dbReference type="SAM" id="MobiDB-lite"/>
    </source>
</evidence>
<feature type="domain" description="GPR180/TMEM145 transmembrane" evidence="4">
    <location>
        <begin position="176"/>
        <end position="392"/>
    </location>
</feature>
<dbReference type="Pfam" id="PF10192">
    <property type="entry name" value="GPR180-TMEM145_TM"/>
    <property type="match status" value="1"/>
</dbReference>
<evidence type="ECO:0000259" key="4">
    <source>
        <dbReference type="Pfam" id="PF10192"/>
    </source>
</evidence>
<organism evidence="5">
    <name type="scientific">Palpitomonas bilix</name>
    <dbReference type="NCBI Taxonomy" id="652834"/>
    <lineage>
        <taxon>Eukaryota</taxon>
        <taxon>Eukaryota incertae sedis</taxon>
    </lineage>
</organism>
<keyword evidence="2" id="KW-0472">Membrane</keyword>
<feature type="transmembrane region" description="Helical" evidence="2">
    <location>
        <begin position="381"/>
        <end position="398"/>
    </location>
</feature>
<feature type="region of interest" description="Disordered" evidence="1">
    <location>
        <begin position="455"/>
        <end position="481"/>
    </location>
</feature>
<feature type="transmembrane region" description="Helical" evidence="2">
    <location>
        <begin position="203"/>
        <end position="226"/>
    </location>
</feature>
<sequence length="481" mass="53751">MISMYSCLFFVVGVLLLVAPGEGVEKTVSGVLVNNGWTLIDKFCFDTSGYGRAGVVGLTLMPDTKMKLLFYSSRPTTVVDGLEGQVDFRSLYFSDLPCSVKESMAQASRDLSIEGIAMSLTPLPTNIPQYWYVVLSACNVTDVPFVIRTAFQNDGGWWVSPLSFDLQGLPETFIAFTVVFSLLFIAMLAFLFVLRSKRMLHPIVFIFFSSIASYLLSNILLLAYYVGILRTDIPDEGAYISGHVFGSIAQLLFLVGLLILAKGWGVTTSKLSRKRDLFALLGIVVFAYVAIFIYDALRDRALVKYLYEGPAGYALLILRICVFLAFLMLLKRTFAFETNETKRGFFIVFAYVITVYFVAYIALMLSVSFLPDWYRVKVAEVLRLSVDTLGYLAIPVIIRPRKFYEVYNPTSLKKVRIPTMKEMTQVKPVAMDTTSDGKPSPMPGVGEITVTAEKFVPPPRHGFSSGGTEMEVDHDWERPQS</sequence>
<feature type="signal peptide" evidence="3">
    <location>
        <begin position="1"/>
        <end position="23"/>
    </location>
</feature>
<feature type="compositionally biased region" description="Basic and acidic residues" evidence="1">
    <location>
        <begin position="471"/>
        <end position="481"/>
    </location>
</feature>
<dbReference type="GO" id="GO:0019236">
    <property type="term" value="P:response to pheromone"/>
    <property type="evidence" value="ECO:0007669"/>
    <property type="project" value="InterPro"/>
</dbReference>
<keyword evidence="2" id="KW-0812">Transmembrane</keyword>
<dbReference type="AlphaFoldDB" id="A0A7S3GG83"/>
<dbReference type="PANTHER" id="PTHR23252:SF24">
    <property type="entry name" value="TRANSMEMBRANE PROTEIN 145"/>
    <property type="match status" value="1"/>
</dbReference>
<protein>
    <recommendedName>
        <fullName evidence="4">GPR180/TMEM145 transmembrane domain-containing protein</fullName>
    </recommendedName>
</protein>
<accession>A0A7S3GG83</accession>
<feature type="transmembrane region" description="Helical" evidence="2">
    <location>
        <begin position="346"/>
        <end position="369"/>
    </location>
</feature>